<feature type="transmembrane region" description="Helical" evidence="1">
    <location>
        <begin position="27"/>
        <end position="44"/>
    </location>
</feature>
<evidence type="ECO:0000256" key="1">
    <source>
        <dbReference type="SAM" id="Phobius"/>
    </source>
</evidence>
<evidence type="ECO:0000313" key="3">
    <source>
        <dbReference type="Proteomes" id="UP001229421"/>
    </source>
</evidence>
<feature type="transmembrane region" description="Helical" evidence="1">
    <location>
        <begin position="64"/>
        <end position="85"/>
    </location>
</feature>
<comment type="caution">
    <text evidence="2">The sequence shown here is derived from an EMBL/GenBank/DDBJ whole genome shotgun (WGS) entry which is preliminary data.</text>
</comment>
<keyword evidence="1" id="KW-0812">Transmembrane</keyword>
<keyword evidence="1" id="KW-0472">Membrane</keyword>
<proteinExistence type="predicted"/>
<evidence type="ECO:0000313" key="2">
    <source>
        <dbReference type="EMBL" id="KAK1436532.1"/>
    </source>
</evidence>
<dbReference type="AlphaFoldDB" id="A0AAD8P902"/>
<dbReference type="PANTHER" id="PTHR33640">
    <property type="entry name" value="TRANSMEMBRANE PROTEIN"/>
    <property type="match status" value="1"/>
</dbReference>
<name>A0AAD8P902_TARER</name>
<organism evidence="2 3">
    <name type="scientific">Tagetes erecta</name>
    <name type="common">African marigold</name>
    <dbReference type="NCBI Taxonomy" id="13708"/>
    <lineage>
        <taxon>Eukaryota</taxon>
        <taxon>Viridiplantae</taxon>
        <taxon>Streptophyta</taxon>
        <taxon>Embryophyta</taxon>
        <taxon>Tracheophyta</taxon>
        <taxon>Spermatophyta</taxon>
        <taxon>Magnoliopsida</taxon>
        <taxon>eudicotyledons</taxon>
        <taxon>Gunneridae</taxon>
        <taxon>Pentapetalae</taxon>
        <taxon>asterids</taxon>
        <taxon>campanulids</taxon>
        <taxon>Asterales</taxon>
        <taxon>Asteraceae</taxon>
        <taxon>Asteroideae</taxon>
        <taxon>Heliantheae alliance</taxon>
        <taxon>Tageteae</taxon>
        <taxon>Tagetes</taxon>
    </lineage>
</organism>
<keyword evidence="1" id="KW-1133">Transmembrane helix</keyword>
<protein>
    <submittedName>
        <fullName evidence="2">Uncharacterized protein</fullName>
    </submittedName>
</protein>
<dbReference type="Proteomes" id="UP001229421">
    <property type="component" value="Unassembled WGS sequence"/>
</dbReference>
<reference evidence="2" key="1">
    <citation type="journal article" date="2023" name="bioRxiv">
        <title>Improved chromosome-level genome assembly for marigold (Tagetes erecta).</title>
        <authorList>
            <person name="Jiang F."/>
            <person name="Yuan L."/>
            <person name="Wang S."/>
            <person name="Wang H."/>
            <person name="Xu D."/>
            <person name="Wang A."/>
            <person name="Fan W."/>
        </authorList>
    </citation>
    <scope>NUCLEOTIDE SEQUENCE</scope>
    <source>
        <strain evidence="2">WSJ</strain>
        <tissue evidence="2">Leaf</tissue>
    </source>
</reference>
<dbReference type="EMBL" id="JAUHHV010000001">
    <property type="protein sequence ID" value="KAK1436532.1"/>
    <property type="molecule type" value="Genomic_DNA"/>
</dbReference>
<dbReference type="PANTHER" id="PTHR33640:SF30">
    <property type="entry name" value="DUF4408 DOMAIN-CONTAINING PROTEIN"/>
    <property type="match status" value="1"/>
</dbReference>
<keyword evidence="3" id="KW-1185">Reference proteome</keyword>
<sequence>MEPIDNIKAEKANALARYKRFTNITKLFKIIELFVAIALISWSSTHLPSIFRLYNDYVTAFSSYLMNQHVVFLLGNLIVVVCYFLSRYSDSGNNSGDSVFHCDNVVTNVKPIRSSQIQFPINESESETVIKQATKQIERFQRTHSEKMKSRMKSRRELRRSVTEIRRSKAVNSVGEESFDKLSNEEFRIAVETFISKQQMFLKQQKMIEDTES</sequence>
<gene>
    <name evidence="2" type="ORF">QVD17_02313</name>
</gene>
<accession>A0AAD8P902</accession>